<accession>A0A8J3JS33</accession>
<dbReference type="InterPro" id="IPR000962">
    <property type="entry name" value="Znf_DskA_TraR"/>
</dbReference>
<proteinExistence type="predicted"/>
<evidence type="ECO:0000313" key="6">
    <source>
        <dbReference type="EMBL" id="GIF82179.1"/>
    </source>
</evidence>
<organism evidence="6 7">
    <name type="scientific">Catellatospora bangladeshensis</name>
    <dbReference type="NCBI Taxonomy" id="310355"/>
    <lineage>
        <taxon>Bacteria</taxon>
        <taxon>Bacillati</taxon>
        <taxon>Actinomycetota</taxon>
        <taxon>Actinomycetes</taxon>
        <taxon>Micromonosporales</taxon>
        <taxon>Micromonosporaceae</taxon>
        <taxon>Catellatospora</taxon>
    </lineage>
</organism>
<name>A0A8J3JS33_9ACTN</name>
<dbReference type="EMBL" id="BONF01000019">
    <property type="protein sequence ID" value="GIF82179.1"/>
    <property type="molecule type" value="Genomic_DNA"/>
</dbReference>
<reference evidence="6 7" key="1">
    <citation type="submission" date="2021-01" db="EMBL/GenBank/DDBJ databases">
        <title>Whole genome shotgun sequence of Catellatospora bangladeshensis NBRC 107357.</title>
        <authorList>
            <person name="Komaki H."/>
            <person name="Tamura T."/>
        </authorList>
    </citation>
    <scope>NUCLEOTIDE SEQUENCE [LARGE SCALE GENOMIC DNA]</scope>
    <source>
        <strain evidence="6 7">NBRC 107357</strain>
    </source>
</reference>
<evidence type="ECO:0000256" key="3">
    <source>
        <dbReference type="ARBA" id="ARBA00022833"/>
    </source>
</evidence>
<dbReference type="PROSITE" id="PS01102">
    <property type="entry name" value="ZF_DKSA_1"/>
    <property type="match status" value="1"/>
</dbReference>
<keyword evidence="7" id="KW-1185">Reference proteome</keyword>
<dbReference type="InterPro" id="IPR020458">
    <property type="entry name" value="Znf_DskA_TraR_CS"/>
</dbReference>
<dbReference type="PANTHER" id="PTHR33823">
    <property type="entry name" value="RNA POLYMERASE-BINDING TRANSCRIPTION FACTOR DKSA-RELATED"/>
    <property type="match status" value="1"/>
</dbReference>
<evidence type="ECO:0000259" key="5">
    <source>
        <dbReference type="Pfam" id="PF01258"/>
    </source>
</evidence>
<protein>
    <recommendedName>
        <fullName evidence="5">Zinc finger DksA/TraR C4-type domain-containing protein</fullName>
    </recommendedName>
</protein>
<dbReference type="PROSITE" id="PS51128">
    <property type="entry name" value="ZF_DKSA_2"/>
    <property type="match status" value="1"/>
</dbReference>
<evidence type="ECO:0000256" key="1">
    <source>
        <dbReference type="ARBA" id="ARBA00022723"/>
    </source>
</evidence>
<evidence type="ECO:0000313" key="7">
    <source>
        <dbReference type="Proteomes" id="UP000601223"/>
    </source>
</evidence>
<keyword evidence="3" id="KW-0862">Zinc</keyword>
<dbReference type="Gene3D" id="1.20.120.910">
    <property type="entry name" value="DksA, coiled-coil domain"/>
    <property type="match status" value="1"/>
</dbReference>
<dbReference type="Proteomes" id="UP000601223">
    <property type="component" value="Unassembled WGS sequence"/>
</dbReference>
<dbReference type="Pfam" id="PF01258">
    <property type="entry name" value="zf-dskA_traR"/>
    <property type="match status" value="1"/>
</dbReference>
<dbReference type="PANTHER" id="PTHR33823:SF4">
    <property type="entry name" value="GENERAL STRESS PROTEIN 16O"/>
    <property type="match status" value="1"/>
</dbReference>
<feature type="zinc finger region" description="dksA C4-type" evidence="4">
    <location>
        <begin position="91"/>
        <end position="115"/>
    </location>
</feature>
<comment type="caution">
    <text evidence="6">The sequence shown here is derived from an EMBL/GenBank/DDBJ whole genome shotgun (WGS) entry which is preliminary data.</text>
</comment>
<dbReference type="AlphaFoldDB" id="A0A8J3JS33"/>
<feature type="domain" description="Zinc finger DksA/TraR C4-type" evidence="5">
    <location>
        <begin position="86"/>
        <end position="121"/>
    </location>
</feature>
<evidence type="ECO:0000256" key="4">
    <source>
        <dbReference type="PROSITE-ProRule" id="PRU00510"/>
    </source>
</evidence>
<sequence>MTTLEGTLDMAQLGVLLRARYEEAAEQVRVQTEAVAQLRRSGDQGPGDVADAGTMVSDTEQQDLLTAALDDHMRKLGEALTRLEAGTLGTCNGCGLPIPPARMEIMPWVTHCVKCQAAAERWR</sequence>
<dbReference type="SUPFAM" id="SSF57716">
    <property type="entry name" value="Glucocorticoid receptor-like (DNA-binding domain)"/>
    <property type="match status" value="1"/>
</dbReference>
<dbReference type="RefSeq" id="WP_203747003.1">
    <property type="nucleotide sequence ID" value="NZ_BONF01000019.1"/>
</dbReference>
<gene>
    <name evidence="6" type="ORF">Cba03nite_35280</name>
</gene>
<keyword evidence="2" id="KW-0863">Zinc-finger</keyword>
<keyword evidence="1" id="KW-0479">Metal-binding</keyword>
<dbReference type="GO" id="GO:0008270">
    <property type="term" value="F:zinc ion binding"/>
    <property type="evidence" value="ECO:0007669"/>
    <property type="project" value="UniProtKB-KW"/>
</dbReference>
<evidence type="ECO:0000256" key="2">
    <source>
        <dbReference type="ARBA" id="ARBA00022771"/>
    </source>
</evidence>